<dbReference type="CDD" id="cd04301">
    <property type="entry name" value="NAT_SF"/>
    <property type="match status" value="1"/>
</dbReference>
<dbReference type="Proteomes" id="UP001143548">
    <property type="component" value="Unassembled WGS sequence"/>
</dbReference>
<keyword evidence="1" id="KW-0808">Transferase</keyword>
<dbReference type="PROSITE" id="PS51186">
    <property type="entry name" value="GNAT"/>
    <property type="match status" value="1"/>
</dbReference>
<evidence type="ECO:0000256" key="2">
    <source>
        <dbReference type="ARBA" id="ARBA00023315"/>
    </source>
</evidence>
<proteinExistence type="predicted"/>
<dbReference type="Gene3D" id="3.40.630.30">
    <property type="match status" value="1"/>
</dbReference>
<dbReference type="PANTHER" id="PTHR43877:SF2">
    <property type="entry name" value="AMINOALKYLPHOSPHONATE N-ACETYLTRANSFERASE-RELATED"/>
    <property type="match status" value="1"/>
</dbReference>
<dbReference type="InterPro" id="IPR000182">
    <property type="entry name" value="GNAT_dom"/>
</dbReference>
<dbReference type="SUPFAM" id="SSF55729">
    <property type="entry name" value="Acyl-CoA N-acyltransferases (Nat)"/>
    <property type="match status" value="1"/>
</dbReference>
<accession>A0A9W5YF91</accession>
<evidence type="ECO:0000313" key="4">
    <source>
        <dbReference type="EMBL" id="GKZ16885.1"/>
    </source>
</evidence>
<feature type="domain" description="N-acetyltransferase" evidence="3">
    <location>
        <begin position="3"/>
        <end position="150"/>
    </location>
</feature>
<dbReference type="InterPro" id="IPR016181">
    <property type="entry name" value="Acyl_CoA_acyltransferase"/>
</dbReference>
<dbReference type="GO" id="GO:0016747">
    <property type="term" value="F:acyltransferase activity, transferring groups other than amino-acyl groups"/>
    <property type="evidence" value="ECO:0007669"/>
    <property type="project" value="InterPro"/>
</dbReference>
<dbReference type="InterPro" id="IPR050832">
    <property type="entry name" value="Bact_Acetyltransf"/>
</dbReference>
<evidence type="ECO:0000259" key="3">
    <source>
        <dbReference type="PROSITE" id="PS51186"/>
    </source>
</evidence>
<organism evidence="4 5">
    <name type="scientific">Aspergillus brasiliensis</name>
    <dbReference type="NCBI Taxonomy" id="319629"/>
    <lineage>
        <taxon>Eukaryota</taxon>
        <taxon>Fungi</taxon>
        <taxon>Dikarya</taxon>
        <taxon>Ascomycota</taxon>
        <taxon>Pezizomycotina</taxon>
        <taxon>Eurotiomycetes</taxon>
        <taxon>Eurotiomycetidae</taxon>
        <taxon>Eurotiales</taxon>
        <taxon>Aspergillaceae</taxon>
        <taxon>Aspergillus</taxon>
        <taxon>Aspergillus subgen. Circumdati</taxon>
    </lineage>
</organism>
<gene>
    <name evidence="4" type="ORF">AbraCBS73388_004271</name>
</gene>
<dbReference type="EMBL" id="BROQ01000002">
    <property type="protein sequence ID" value="GKZ16885.1"/>
    <property type="molecule type" value="Genomic_DNA"/>
</dbReference>
<evidence type="ECO:0000313" key="5">
    <source>
        <dbReference type="Proteomes" id="UP001143548"/>
    </source>
</evidence>
<reference evidence="4" key="1">
    <citation type="submission" date="2022-07" db="EMBL/GenBank/DDBJ databases">
        <title>Taxonomy of Aspergillus series Nigri: significant species reduction supported by multi-species coalescent approaches.</title>
        <authorList>
            <person name="Bian C."/>
            <person name="Kusuya Y."/>
            <person name="Sklenar F."/>
            <person name="D'hooge E."/>
            <person name="Yaguchi T."/>
            <person name="Takahashi H."/>
            <person name="Hubka V."/>
        </authorList>
    </citation>
    <scope>NUCLEOTIDE SEQUENCE</scope>
    <source>
        <strain evidence="4">CBS 733.88</strain>
    </source>
</reference>
<evidence type="ECO:0000256" key="1">
    <source>
        <dbReference type="ARBA" id="ARBA00022679"/>
    </source>
</evidence>
<comment type="caution">
    <text evidence="4">The sequence shown here is derived from an EMBL/GenBank/DDBJ whole genome shotgun (WGS) entry which is preliminary data.</text>
</comment>
<dbReference type="AlphaFoldDB" id="A0A9W5YF91"/>
<keyword evidence="2" id="KW-0012">Acyltransferase</keyword>
<name>A0A9W5YF91_9EURO</name>
<sequence length="190" mass="21186">MSTNIRQATPADQHAIEAIIQEAFSIYIARIGRKPQPMLDDYTALINDRVVYVIEHDGEIKGTVMLVPREDAMIVDNLAVAQSARGTGLGRQLLEFADESARLAGYQTLQLHTNETMVENIAIYTRMGNTAYCEIPLAEYDEIEVASGWPAMMPEKTGTKEHIPKMWLIPLLANPSSSLHLFSHFPTKTT</sequence>
<protein>
    <recommendedName>
        <fullName evidence="3">N-acetyltransferase domain-containing protein</fullName>
    </recommendedName>
</protein>
<dbReference type="PANTHER" id="PTHR43877">
    <property type="entry name" value="AMINOALKYLPHOSPHONATE N-ACETYLTRANSFERASE-RELATED-RELATED"/>
    <property type="match status" value="1"/>
</dbReference>
<dbReference type="Pfam" id="PF00583">
    <property type="entry name" value="Acetyltransf_1"/>
    <property type="match status" value="1"/>
</dbReference>